<sequence length="84" mass="8978">MSAPCLVVVTMPSAVSEWLGNKRDSALSLHLRTPPLAPASMLIVFMFLSNPKLRTALISRGRNDDSSSLNEAGPSLSLGLSRLI</sequence>
<evidence type="ECO:0000313" key="1">
    <source>
        <dbReference type="EMBL" id="MXU85148.1"/>
    </source>
</evidence>
<dbReference type="AlphaFoldDB" id="A0A6B0U0R9"/>
<dbReference type="EMBL" id="GIFC01003065">
    <property type="protein sequence ID" value="MXU85148.1"/>
    <property type="molecule type" value="Transcribed_RNA"/>
</dbReference>
<accession>A0A6B0U0R9</accession>
<reference evidence="1" key="1">
    <citation type="submission" date="2019-12" db="EMBL/GenBank/DDBJ databases">
        <title>An insight into the sialome of adult female Ixodes ricinus ticks feeding for 6 days.</title>
        <authorList>
            <person name="Perner J."/>
            <person name="Ribeiro J.M.C."/>
        </authorList>
    </citation>
    <scope>NUCLEOTIDE SEQUENCE</scope>
    <source>
        <strain evidence="1">Semi-engorged</strain>
        <tissue evidence="1">Salivary glands</tissue>
    </source>
</reference>
<organism evidence="1">
    <name type="scientific">Ixodes ricinus</name>
    <name type="common">Common tick</name>
    <name type="synonym">Acarus ricinus</name>
    <dbReference type="NCBI Taxonomy" id="34613"/>
    <lineage>
        <taxon>Eukaryota</taxon>
        <taxon>Metazoa</taxon>
        <taxon>Ecdysozoa</taxon>
        <taxon>Arthropoda</taxon>
        <taxon>Chelicerata</taxon>
        <taxon>Arachnida</taxon>
        <taxon>Acari</taxon>
        <taxon>Parasitiformes</taxon>
        <taxon>Ixodida</taxon>
        <taxon>Ixodoidea</taxon>
        <taxon>Ixodidae</taxon>
        <taxon>Ixodinae</taxon>
        <taxon>Ixodes</taxon>
    </lineage>
</organism>
<protein>
    <submittedName>
        <fullName evidence="1">Uncharacterized protein</fullName>
    </submittedName>
</protein>
<proteinExistence type="predicted"/>
<name>A0A6B0U0R9_IXORI</name>